<keyword evidence="3 4" id="KW-0012">Acyltransferase</keyword>
<evidence type="ECO:0000313" key="6">
    <source>
        <dbReference type="EMBL" id="SDT01241.1"/>
    </source>
</evidence>
<evidence type="ECO:0000259" key="5">
    <source>
        <dbReference type="PROSITE" id="PS51186"/>
    </source>
</evidence>
<dbReference type="GO" id="GO:0010125">
    <property type="term" value="P:mycothiol biosynthetic process"/>
    <property type="evidence" value="ECO:0007669"/>
    <property type="project" value="UniProtKB-UniRule"/>
</dbReference>
<dbReference type="CDD" id="cd04301">
    <property type="entry name" value="NAT_SF"/>
    <property type="match status" value="2"/>
</dbReference>
<dbReference type="Proteomes" id="UP000198859">
    <property type="component" value="Chromosome I"/>
</dbReference>
<evidence type="ECO:0000256" key="2">
    <source>
        <dbReference type="ARBA" id="ARBA00022737"/>
    </source>
</evidence>
<keyword evidence="2 4" id="KW-0677">Repeat</keyword>
<evidence type="ECO:0000256" key="3">
    <source>
        <dbReference type="ARBA" id="ARBA00023315"/>
    </source>
</evidence>
<feature type="binding site" evidence="4">
    <location>
        <position position="234"/>
    </location>
    <ligand>
        <name>1D-myo-inositol 2-(L-cysteinylamino)-2-deoxy-alpha-D-glucopyranoside</name>
        <dbReference type="ChEBI" id="CHEBI:58887"/>
    </ligand>
</feature>
<dbReference type="InterPro" id="IPR017813">
    <property type="entry name" value="Mycothiol_AcTrfase"/>
</dbReference>
<dbReference type="HAMAP" id="MF_01698">
    <property type="entry name" value="MshD"/>
    <property type="match status" value="1"/>
</dbReference>
<comment type="subunit">
    <text evidence="4">Monomer.</text>
</comment>
<protein>
    <recommendedName>
        <fullName evidence="4">Mycothiol acetyltransferase</fullName>
        <shortName evidence="4">MSH acetyltransferase</shortName>
        <ecNumber evidence="4">2.3.1.189</ecNumber>
    </recommendedName>
    <alternativeName>
        <fullName evidence="4">Mycothiol synthase</fullName>
    </alternativeName>
</protein>
<proteinExistence type="inferred from homology"/>
<sequence>MVDIEHVDAARFDWLSEDGPAAGVRRVARAATAHDGSTTLNEQALLQLKNRGLRDAELLLAHHDGEVVGFALRHSEHFLDLAVHPGSRRHGVGLALASAALPEGRRVEAWSHADHPAAERLALHFGLPRERELRVMRRPLHDLPAYAVPDGVVVRGFRPEDEPALLEVNRTAFAHHPEQGHMSHEDFLERTGESWFDPAGLLVAVPADDATGLPPLLGFHWTKEHRDEDPAYGEVYVVAVNPKAAGRGLGTVLTAAGLEHLASRGLGSVVLYVDGDNAPAIAVYTNQGFTTDRVEVQYRGVVAIG</sequence>
<dbReference type="Gene3D" id="3.40.630.30">
    <property type="match status" value="1"/>
</dbReference>
<comment type="caution">
    <text evidence="4">Lacks conserved residue(s) required for the propagation of feature annotation.</text>
</comment>
<evidence type="ECO:0000256" key="1">
    <source>
        <dbReference type="ARBA" id="ARBA00022679"/>
    </source>
</evidence>
<feature type="binding site" evidence="4">
    <location>
        <position position="42"/>
    </location>
    <ligand>
        <name>1D-myo-inositol 2-(L-cysteinylamino)-2-deoxy-alpha-D-glucopyranoside</name>
        <dbReference type="ChEBI" id="CHEBI:58887"/>
    </ligand>
</feature>
<name>A0A1H1WX15_9ACTN</name>
<feature type="binding site" evidence="4">
    <location>
        <position position="272"/>
    </location>
    <ligand>
        <name>1D-myo-inositol 2-(L-cysteinylamino)-2-deoxy-alpha-D-glucopyranoside</name>
        <dbReference type="ChEBI" id="CHEBI:58887"/>
    </ligand>
</feature>
<dbReference type="EMBL" id="LT629757">
    <property type="protein sequence ID" value="SDT01241.1"/>
    <property type="molecule type" value="Genomic_DNA"/>
</dbReference>
<feature type="binding site" evidence="4">
    <location>
        <position position="223"/>
    </location>
    <ligand>
        <name>1D-myo-inositol 2-(L-cysteinylamino)-2-deoxy-alpha-D-glucopyranoside</name>
        <dbReference type="ChEBI" id="CHEBI:58887"/>
    </ligand>
</feature>
<evidence type="ECO:0000256" key="4">
    <source>
        <dbReference type="HAMAP-Rule" id="MF_01698"/>
    </source>
</evidence>
<dbReference type="Pfam" id="PF00583">
    <property type="entry name" value="Acetyltransf_1"/>
    <property type="match status" value="2"/>
</dbReference>
<feature type="binding site" evidence="4">
    <location>
        <position position="178"/>
    </location>
    <ligand>
        <name>1D-myo-inositol 2-(L-cysteinylamino)-2-deoxy-alpha-D-glucopyranoside</name>
        <dbReference type="ChEBI" id="CHEBI:58887"/>
    </ligand>
</feature>
<dbReference type="OrthoDB" id="3208058at2"/>
<dbReference type="InterPro" id="IPR050276">
    <property type="entry name" value="MshD_Acetyltransferase"/>
</dbReference>
<dbReference type="RefSeq" id="WP_091731876.1">
    <property type="nucleotide sequence ID" value="NZ_LT629757.1"/>
</dbReference>
<dbReference type="InterPro" id="IPR016181">
    <property type="entry name" value="Acyl_CoA_acyltransferase"/>
</dbReference>
<evidence type="ECO:0000313" key="7">
    <source>
        <dbReference type="Proteomes" id="UP000198859"/>
    </source>
</evidence>
<comment type="catalytic activity">
    <reaction evidence="4">
        <text>1D-myo-inositol 2-(L-cysteinylamino)-2-deoxy-alpha-D-glucopyranoside + acetyl-CoA = mycothiol + CoA + H(+)</text>
        <dbReference type="Rhea" id="RHEA:26172"/>
        <dbReference type="ChEBI" id="CHEBI:15378"/>
        <dbReference type="ChEBI" id="CHEBI:16768"/>
        <dbReference type="ChEBI" id="CHEBI:57287"/>
        <dbReference type="ChEBI" id="CHEBI:57288"/>
        <dbReference type="ChEBI" id="CHEBI:58887"/>
        <dbReference type="EC" id="2.3.1.189"/>
    </reaction>
</comment>
<dbReference type="PROSITE" id="PS51186">
    <property type="entry name" value="GNAT"/>
    <property type="match status" value="2"/>
</dbReference>
<feature type="domain" description="N-acetyltransferase" evidence="5">
    <location>
        <begin position="152"/>
        <end position="305"/>
    </location>
</feature>
<dbReference type="PANTHER" id="PTHR43617:SF31">
    <property type="entry name" value="MYCOTHIOL ACETYLTRANSFERASE"/>
    <property type="match status" value="1"/>
</dbReference>
<feature type="binding site" evidence="4">
    <location>
        <begin position="238"/>
        <end position="240"/>
    </location>
    <ligand>
        <name>acetyl-CoA</name>
        <dbReference type="ChEBI" id="CHEBI:57288"/>
        <label>2</label>
    </ligand>
</feature>
<feature type="binding site" evidence="4">
    <location>
        <begin position="245"/>
        <end position="251"/>
    </location>
    <ligand>
        <name>acetyl-CoA</name>
        <dbReference type="ChEBI" id="CHEBI:57288"/>
        <label>2</label>
    </ligand>
</feature>
<comment type="similarity">
    <text evidence="4">Belongs to the acetyltransferase family. MshD subfamily.</text>
</comment>
<feature type="binding site" evidence="4">
    <location>
        <begin position="81"/>
        <end position="83"/>
    </location>
    <ligand>
        <name>acetyl-CoA</name>
        <dbReference type="ChEBI" id="CHEBI:57288"/>
        <label>1</label>
    </ligand>
</feature>
<feature type="domain" description="N-acetyltransferase" evidence="5">
    <location>
        <begin position="1"/>
        <end position="149"/>
    </location>
</feature>
<dbReference type="PANTHER" id="PTHR43617">
    <property type="entry name" value="L-AMINO ACID N-ACETYLTRANSFERASE"/>
    <property type="match status" value="1"/>
</dbReference>
<dbReference type="InterPro" id="IPR000182">
    <property type="entry name" value="GNAT_dom"/>
</dbReference>
<dbReference type="EC" id="2.3.1.189" evidence="4"/>
<dbReference type="GO" id="GO:0008999">
    <property type="term" value="F:protein-N-terminal-alanine acetyltransferase activity"/>
    <property type="evidence" value="ECO:0007669"/>
    <property type="project" value="TreeGrafter"/>
</dbReference>
<reference evidence="7" key="1">
    <citation type="submission" date="2016-10" db="EMBL/GenBank/DDBJ databases">
        <authorList>
            <person name="Varghese N."/>
            <person name="Submissions S."/>
        </authorList>
    </citation>
    <scope>NUCLEOTIDE SEQUENCE [LARGE SCALE GENOMIC DNA]</scope>
    <source>
        <strain evidence="7">DSM 22127</strain>
    </source>
</reference>
<comment type="function">
    <text evidence="4">Catalyzes the transfer of acetyl from acetyl-CoA to desacetylmycothiol (Cys-GlcN-Ins) to form mycothiol.</text>
</comment>
<dbReference type="PIRSF" id="PIRSF021524">
    <property type="entry name" value="MSH_acetyltransferase"/>
    <property type="match status" value="1"/>
</dbReference>
<keyword evidence="7" id="KW-1185">Reference proteome</keyword>
<organism evidence="6 7">
    <name type="scientific">Nocardioides scoriae</name>
    <dbReference type="NCBI Taxonomy" id="642780"/>
    <lineage>
        <taxon>Bacteria</taxon>
        <taxon>Bacillati</taxon>
        <taxon>Actinomycetota</taxon>
        <taxon>Actinomycetes</taxon>
        <taxon>Propionibacteriales</taxon>
        <taxon>Nocardioidaceae</taxon>
        <taxon>Nocardioides</taxon>
    </lineage>
</organism>
<keyword evidence="1 4" id="KW-0808">Transferase</keyword>
<dbReference type="SUPFAM" id="SSF55729">
    <property type="entry name" value="Acyl-CoA N-acyltransferases (Nat)"/>
    <property type="match status" value="1"/>
</dbReference>
<dbReference type="AlphaFoldDB" id="A0A1H1WX15"/>
<gene>
    <name evidence="4" type="primary">mshD</name>
    <name evidence="6" type="ORF">SAMN04488570_3290</name>
</gene>
<dbReference type="STRING" id="642780.SAMN04488570_3290"/>
<dbReference type="NCBIfam" id="TIGR03448">
    <property type="entry name" value="mycothiol_MshD"/>
    <property type="match status" value="1"/>
</dbReference>
<accession>A0A1H1WX15</accession>
<dbReference type="GO" id="GO:0035447">
    <property type="term" value="F:mycothiol synthase activity"/>
    <property type="evidence" value="ECO:0007669"/>
    <property type="project" value="UniProtKB-UniRule"/>
</dbReference>